<name>A0A6C0BXM6_9ZZZZ</name>
<reference evidence="1" key="1">
    <citation type="journal article" date="2020" name="Nature">
        <title>Giant virus diversity and host interactions through global metagenomics.</title>
        <authorList>
            <person name="Schulz F."/>
            <person name="Roux S."/>
            <person name="Paez-Espino D."/>
            <person name="Jungbluth S."/>
            <person name="Walsh D.A."/>
            <person name="Denef V.J."/>
            <person name="McMahon K.D."/>
            <person name="Konstantinidis K.T."/>
            <person name="Eloe-Fadrosh E.A."/>
            <person name="Kyrpides N.C."/>
            <person name="Woyke T."/>
        </authorList>
    </citation>
    <scope>NUCLEOTIDE SEQUENCE</scope>
    <source>
        <strain evidence="1">GVMAG-M-3300020166-5</strain>
    </source>
</reference>
<organism evidence="1">
    <name type="scientific">viral metagenome</name>
    <dbReference type="NCBI Taxonomy" id="1070528"/>
    <lineage>
        <taxon>unclassified sequences</taxon>
        <taxon>metagenomes</taxon>
        <taxon>organismal metagenomes</taxon>
    </lineage>
</organism>
<dbReference type="AlphaFoldDB" id="A0A6C0BXM6"/>
<protein>
    <submittedName>
        <fullName evidence="1">Uncharacterized protein</fullName>
    </submittedName>
</protein>
<proteinExistence type="predicted"/>
<dbReference type="EMBL" id="MN739282">
    <property type="protein sequence ID" value="QHS96976.1"/>
    <property type="molecule type" value="Genomic_DNA"/>
</dbReference>
<sequence length="95" mass="10405">MRTQHGRARNNASRTGRPAWMIGSIVSTTGLGCVLSRYVNTRAPKNTVVKTCGIMPVDKQPACLKTNGWWSPNPECSGGVGRTYHASSCGKRFHW</sequence>
<accession>A0A6C0BXM6</accession>
<dbReference type="PROSITE" id="PS51257">
    <property type="entry name" value="PROKAR_LIPOPROTEIN"/>
    <property type="match status" value="1"/>
</dbReference>
<evidence type="ECO:0000313" key="1">
    <source>
        <dbReference type="EMBL" id="QHS96976.1"/>
    </source>
</evidence>